<evidence type="ECO:0000313" key="1">
    <source>
        <dbReference type="EMBL" id="TWQ52538.1"/>
    </source>
</evidence>
<gene>
    <name evidence="1" type="ORF">FQK01_12175</name>
</gene>
<protein>
    <submittedName>
        <fullName evidence="1">Uncharacterized protein</fullName>
    </submittedName>
</protein>
<proteinExistence type="predicted"/>
<sequence>MPANQVIFHSHHVIEQDVFRDHLLLKKLTEHGMIDEHASTNRLYLPVDGKLADALETSPHRGRTRSSYTEGVSDFLNRLEESDIGQAALDDDQVALRETLNNSP</sequence>
<keyword evidence="2" id="KW-1185">Reference proteome</keyword>
<dbReference type="RefSeq" id="WP_080764529.1">
    <property type="nucleotide sequence ID" value="NZ_JSBW02000036.1"/>
</dbReference>
<accession>A0ABD7SA83</accession>
<dbReference type="InterPro" id="IPR032871">
    <property type="entry name" value="AHH_dom_containing"/>
</dbReference>
<name>A0ABD7SA83_XANVA</name>
<dbReference type="Proteomes" id="UP000320455">
    <property type="component" value="Unassembled WGS sequence"/>
</dbReference>
<reference evidence="2" key="1">
    <citation type="journal article" date="2020" name="Phytopathology">
        <title>Genomic acquisitions in emerging populations of Xanthomonas vasicola pv. vasculorum infecting corn in the U.S. and Argentina.</title>
        <authorList>
            <person name="Perez-Quintero A.L."/>
        </authorList>
    </citation>
    <scope>NUCLEOTIDE SEQUENCE [LARGE SCALE GENOMIC DNA]</scope>
    <source>
        <strain evidence="2">Xvh-L</strain>
    </source>
</reference>
<dbReference type="Pfam" id="PF14412">
    <property type="entry name" value="AHH"/>
    <property type="match status" value="1"/>
</dbReference>
<dbReference type="AlphaFoldDB" id="A0ABD7SA83"/>
<comment type="caution">
    <text evidence="1">The sequence shown here is derived from an EMBL/GenBank/DDBJ whole genome shotgun (WGS) entry which is preliminary data.</text>
</comment>
<dbReference type="EMBL" id="VOCK01000017">
    <property type="protein sequence ID" value="TWQ52538.1"/>
    <property type="molecule type" value="Genomic_DNA"/>
</dbReference>
<evidence type="ECO:0000313" key="2">
    <source>
        <dbReference type="Proteomes" id="UP000320455"/>
    </source>
</evidence>
<organism evidence="1 2">
    <name type="scientific">Xanthomonas vasicola</name>
    <dbReference type="NCBI Taxonomy" id="56459"/>
    <lineage>
        <taxon>Bacteria</taxon>
        <taxon>Pseudomonadati</taxon>
        <taxon>Pseudomonadota</taxon>
        <taxon>Gammaproteobacteria</taxon>
        <taxon>Lysobacterales</taxon>
        <taxon>Lysobacteraceae</taxon>
        <taxon>Xanthomonas</taxon>
    </lineage>
</organism>